<evidence type="ECO:0000256" key="2">
    <source>
        <dbReference type="ARBA" id="ARBA00010113"/>
    </source>
</evidence>
<keyword evidence="5" id="KW-0819">tRNA processing</keyword>
<evidence type="ECO:0000256" key="5">
    <source>
        <dbReference type="ARBA" id="ARBA00022694"/>
    </source>
</evidence>
<evidence type="ECO:0000256" key="9">
    <source>
        <dbReference type="ARBA" id="ARBA00022842"/>
    </source>
</evidence>
<evidence type="ECO:0000256" key="7">
    <source>
        <dbReference type="ARBA" id="ARBA00022723"/>
    </source>
</evidence>
<keyword evidence="6 13" id="KW-0548">Nucleotidyltransferase</keyword>
<evidence type="ECO:0000313" key="14">
    <source>
        <dbReference type="Proteomes" id="UP001470230"/>
    </source>
</evidence>
<accession>A0ABR2HUD8</accession>
<dbReference type="EMBL" id="JAPFFF010000023">
    <property type="protein sequence ID" value="KAK8852764.1"/>
    <property type="molecule type" value="Genomic_DNA"/>
</dbReference>
<dbReference type="InterPro" id="IPR007537">
    <property type="entry name" value="tRNAHis_GuaTrfase_Thg1"/>
</dbReference>
<feature type="domain" description="Thg1 C-terminal" evidence="12">
    <location>
        <begin position="139"/>
        <end position="222"/>
    </location>
</feature>
<evidence type="ECO:0000259" key="11">
    <source>
        <dbReference type="Pfam" id="PF04446"/>
    </source>
</evidence>
<dbReference type="PANTHER" id="PTHR12729">
    <property type="entry name" value="TRNA(HIS) GUANYLYLTRANSFERASE-RELATED"/>
    <property type="match status" value="1"/>
</dbReference>
<dbReference type="EC" id="2.7.7.79" evidence="3"/>
<dbReference type="InterPro" id="IPR038469">
    <property type="entry name" value="tRNAHis_GuaTrfase_Thg1_sf"/>
</dbReference>
<dbReference type="Gene3D" id="3.30.70.3000">
    <property type="match status" value="1"/>
</dbReference>
<keyword evidence="7" id="KW-0479">Metal-binding</keyword>
<dbReference type="Proteomes" id="UP001470230">
    <property type="component" value="Unassembled WGS sequence"/>
</dbReference>
<evidence type="ECO:0000256" key="6">
    <source>
        <dbReference type="ARBA" id="ARBA00022695"/>
    </source>
</evidence>
<evidence type="ECO:0000256" key="8">
    <source>
        <dbReference type="ARBA" id="ARBA00022741"/>
    </source>
</evidence>
<keyword evidence="9" id="KW-0460">Magnesium</keyword>
<dbReference type="Pfam" id="PF14413">
    <property type="entry name" value="Thg1C"/>
    <property type="match status" value="1"/>
</dbReference>
<keyword evidence="4" id="KW-0808">Transferase</keyword>
<dbReference type="Pfam" id="PF04446">
    <property type="entry name" value="Thg1"/>
    <property type="match status" value="1"/>
</dbReference>
<keyword evidence="8" id="KW-0547">Nucleotide-binding</keyword>
<dbReference type="PANTHER" id="PTHR12729:SF6">
    <property type="entry name" value="TRNA(HIS) GUANYLYLTRANSFERASE-RELATED"/>
    <property type="match status" value="1"/>
</dbReference>
<evidence type="ECO:0000256" key="4">
    <source>
        <dbReference type="ARBA" id="ARBA00022679"/>
    </source>
</evidence>
<organism evidence="13 14">
    <name type="scientific">Tritrichomonas musculus</name>
    <dbReference type="NCBI Taxonomy" id="1915356"/>
    <lineage>
        <taxon>Eukaryota</taxon>
        <taxon>Metamonada</taxon>
        <taxon>Parabasalia</taxon>
        <taxon>Tritrichomonadida</taxon>
        <taxon>Tritrichomonadidae</taxon>
        <taxon>Tritrichomonas</taxon>
    </lineage>
</organism>
<dbReference type="InterPro" id="IPR025845">
    <property type="entry name" value="Thg1_C_dom"/>
</dbReference>
<protein>
    <recommendedName>
        <fullName evidence="3">tRNA(His) guanylyltransferase</fullName>
        <ecNumber evidence="3">2.7.7.79</ecNumber>
    </recommendedName>
</protein>
<dbReference type="GO" id="GO:0016779">
    <property type="term" value="F:nucleotidyltransferase activity"/>
    <property type="evidence" value="ECO:0007669"/>
    <property type="project" value="UniProtKB-KW"/>
</dbReference>
<proteinExistence type="inferred from homology"/>
<name>A0ABR2HUD8_9EUKA</name>
<comment type="caution">
    <text evidence="13">The sequence shown here is derived from an EMBL/GenBank/DDBJ whole genome shotgun (WGS) entry which is preliminary data.</text>
</comment>
<evidence type="ECO:0000313" key="13">
    <source>
        <dbReference type="EMBL" id="KAK8852764.1"/>
    </source>
</evidence>
<reference evidence="13 14" key="1">
    <citation type="submission" date="2024-04" db="EMBL/GenBank/DDBJ databases">
        <title>Tritrichomonas musculus Genome.</title>
        <authorList>
            <person name="Alves-Ferreira E."/>
            <person name="Grigg M."/>
            <person name="Lorenzi H."/>
            <person name="Galac M."/>
        </authorList>
    </citation>
    <scope>NUCLEOTIDE SEQUENCE [LARGE SCALE GENOMIC DNA]</scope>
    <source>
        <strain evidence="13 14">EAF2021</strain>
    </source>
</reference>
<evidence type="ECO:0000256" key="1">
    <source>
        <dbReference type="ARBA" id="ARBA00001946"/>
    </source>
</evidence>
<gene>
    <name evidence="13" type="ORF">M9Y10_017754</name>
</gene>
<keyword evidence="10" id="KW-0342">GTP-binding</keyword>
<keyword evidence="14" id="KW-1185">Reference proteome</keyword>
<comment type="cofactor">
    <cofactor evidence="1">
        <name>Mg(2+)</name>
        <dbReference type="ChEBI" id="CHEBI:18420"/>
    </cofactor>
</comment>
<evidence type="ECO:0000256" key="3">
    <source>
        <dbReference type="ARBA" id="ARBA00012511"/>
    </source>
</evidence>
<comment type="similarity">
    <text evidence="2">Belongs to the tRNA(His) guanylyltransferase family.</text>
</comment>
<sequence length="242" mass="28219">MDLSRFDYLLDYKSGETLLRDSFIVVRVDGRGFTPFCLNHKILRPIDDRLVNLMLDCGRAVMNRYTDIALCYGQSDEFSFILNRHATLFNRNRDQIISSISSLFTCVFVSNWPKHFPDIQLQNPPAFDGRAVLYANFKLIRDYLSWRQADSHINSLYNYTLCVLMRTGLDGPAATEKLNGTISSQKHEILFKHGIEFNSLPLHHRRGTTIMRDHENLIETTEDMIADSFWDKYKHLIKDVLY</sequence>
<feature type="domain" description="tRNAHis guanylyltransferase catalytic" evidence="11">
    <location>
        <begin position="7"/>
        <end position="134"/>
    </location>
</feature>
<evidence type="ECO:0000256" key="10">
    <source>
        <dbReference type="ARBA" id="ARBA00023134"/>
    </source>
</evidence>
<evidence type="ECO:0000259" key="12">
    <source>
        <dbReference type="Pfam" id="PF14413"/>
    </source>
</evidence>
<dbReference type="InterPro" id="IPR024956">
    <property type="entry name" value="tRNAHis_GuaTrfase_cat"/>
</dbReference>